<sequence length="225" mass="24848">MPHILIINGHPNPTSFSRYLADAYAQAARGEGVGVEQINLCELDFDPVLHAGYRGTQELEADLVKAQESLAACDHLVVVTPVWWGSTPALLKGFFDRALEAKWAYHYSDKGIPQGHFTGRSARLLMTADSPGWYLRLFQGQPTLRQVVNSTMRFCGFGPVKVSRFSPVRTSNAQKREGWLVEAGRIGVQDAKKLLEAKQAGKKAGKKVKEKADPFAIRAELLKGK</sequence>
<evidence type="ECO:0000313" key="4">
    <source>
        <dbReference type="EMBL" id="MBF4552912.1"/>
    </source>
</evidence>
<protein>
    <submittedName>
        <fullName evidence="4">NAD(P)H-dependent oxidoreductase</fullName>
    </submittedName>
</protein>
<dbReference type="InterPro" id="IPR029039">
    <property type="entry name" value="Flavoprotein-like_sf"/>
</dbReference>
<dbReference type="Pfam" id="PF02525">
    <property type="entry name" value="Flavodoxin_2"/>
    <property type="match status" value="1"/>
</dbReference>
<feature type="domain" description="Flavodoxin-like fold" evidence="3">
    <location>
        <begin position="3"/>
        <end position="171"/>
    </location>
</feature>
<dbReference type="Gene3D" id="3.40.50.360">
    <property type="match status" value="1"/>
</dbReference>
<dbReference type="InterPro" id="IPR003680">
    <property type="entry name" value="Flavodoxin_fold"/>
</dbReference>
<dbReference type="EMBL" id="JADKMY010000001">
    <property type="protein sequence ID" value="MBF4552912.1"/>
    <property type="molecule type" value="Genomic_DNA"/>
</dbReference>
<dbReference type="SUPFAM" id="SSF52218">
    <property type="entry name" value="Flavoproteins"/>
    <property type="match status" value="1"/>
</dbReference>
<proteinExistence type="inferred from homology"/>
<comment type="caution">
    <text evidence="4">The sequence shown here is derived from an EMBL/GenBank/DDBJ whole genome shotgun (WGS) entry which is preliminary data.</text>
</comment>
<keyword evidence="5" id="KW-1185">Reference proteome</keyword>
<reference evidence="4 5" key="1">
    <citation type="submission" date="2020-10" db="EMBL/GenBank/DDBJ databases">
        <title>Novel species in genus Corynebacterium.</title>
        <authorList>
            <person name="Zhang G."/>
        </authorList>
    </citation>
    <scope>NUCLEOTIDE SEQUENCE [LARGE SCALE GENOMIC DNA]</scope>
    <source>
        <strain evidence="4 5">DSM 45110</strain>
    </source>
</reference>
<keyword evidence="2" id="KW-0560">Oxidoreductase</keyword>
<evidence type="ECO:0000256" key="2">
    <source>
        <dbReference type="ARBA" id="ARBA00023002"/>
    </source>
</evidence>
<dbReference type="RefSeq" id="WP_194555780.1">
    <property type="nucleotide sequence ID" value="NZ_JADKMY010000001.1"/>
</dbReference>
<comment type="similarity">
    <text evidence="1">Belongs to the NAD(P)H dehydrogenase (quinone) family.</text>
</comment>
<evidence type="ECO:0000259" key="3">
    <source>
        <dbReference type="Pfam" id="PF02525"/>
    </source>
</evidence>
<name>A0ABR9ZJX0_9CORY</name>
<dbReference type="Proteomes" id="UP000635902">
    <property type="component" value="Unassembled WGS sequence"/>
</dbReference>
<dbReference type="PANTHER" id="PTHR10204">
    <property type="entry name" value="NAD P H OXIDOREDUCTASE-RELATED"/>
    <property type="match status" value="1"/>
</dbReference>
<evidence type="ECO:0000313" key="5">
    <source>
        <dbReference type="Proteomes" id="UP000635902"/>
    </source>
</evidence>
<organism evidence="4 5">
    <name type="scientific">Corynebacterium suicordis DSM 45110</name>
    <dbReference type="NCBI Taxonomy" id="1121369"/>
    <lineage>
        <taxon>Bacteria</taxon>
        <taxon>Bacillati</taxon>
        <taxon>Actinomycetota</taxon>
        <taxon>Actinomycetes</taxon>
        <taxon>Mycobacteriales</taxon>
        <taxon>Corynebacteriaceae</taxon>
        <taxon>Corynebacterium</taxon>
    </lineage>
</organism>
<dbReference type="PANTHER" id="PTHR10204:SF34">
    <property type="entry name" value="NAD(P)H DEHYDROGENASE [QUINONE] 1 ISOFORM 1"/>
    <property type="match status" value="1"/>
</dbReference>
<accession>A0ABR9ZJX0</accession>
<gene>
    <name evidence="4" type="ORF">IRY30_02295</name>
</gene>
<evidence type="ECO:0000256" key="1">
    <source>
        <dbReference type="ARBA" id="ARBA00006252"/>
    </source>
</evidence>
<dbReference type="InterPro" id="IPR051545">
    <property type="entry name" value="NAD(P)H_dehydrogenase_qn"/>
</dbReference>